<name>A0A931FMQ5_9BACT</name>
<dbReference type="PROSITE" id="PS51257">
    <property type="entry name" value="PROKAR_LIPOPROTEIN"/>
    <property type="match status" value="1"/>
</dbReference>
<evidence type="ECO:0000256" key="2">
    <source>
        <dbReference type="SAM" id="SignalP"/>
    </source>
</evidence>
<dbReference type="AlphaFoldDB" id="A0A931FMQ5"/>
<gene>
    <name evidence="3" type="ORF">I2I01_09660</name>
</gene>
<evidence type="ECO:0000256" key="1">
    <source>
        <dbReference type="SAM" id="MobiDB-lite"/>
    </source>
</evidence>
<dbReference type="Proteomes" id="UP000645610">
    <property type="component" value="Unassembled WGS sequence"/>
</dbReference>
<protein>
    <submittedName>
        <fullName evidence="3">Uncharacterized protein</fullName>
    </submittedName>
</protein>
<dbReference type="RefSeq" id="WP_196286237.1">
    <property type="nucleotide sequence ID" value="NZ_JADQDP010000002.1"/>
</dbReference>
<feature type="chain" id="PRO_5036712801" evidence="2">
    <location>
        <begin position="24"/>
        <end position="68"/>
    </location>
</feature>
<proteinExistence type="predicted"/>
<feature type="compositionally biased region" description="Polar residues" evidence="1">
    <location>
        <begin position="30"/>
        <end position="40"/>
    </location>
</feature>
<accession>A0A931FMQ5</accession>
<feature type="compositionally biased region" description="Low complexity" evidence="1">
    <location>
        <begin position="41"/>
        <end position="68"/>
    </location>
</feature>
<comment type="caution">
    <text evidence="3">The sequence shown here is derived from an EMBL/GenBank/DDBJ whole genome shotgun (WGS) entry which is preliminary data.</text>
</comment>
<dbReference type="EMBL" id="JADQDP010000002">
    <property type="protein sequence ID" value="MBF9141899.1"/>
    <property type="molecule type" value="Genomic_DNA"/>
</dbReference>
<organism evidence="3 4">
    <name type="scientific">Hymenobacter properus</name>
    <dbReference type="NCBI Taxonomy" id="2791026"/>
    <lineage>
        <taxon>Bacteria</taxon>
        <taxon>Pseudomonadati</taxon>
        <taxon>Bacteroidota</taxon>
        <taxon>Cytophagia</taxon>
        <taxon>Cytophagales</taxon>
        <taxon>Hymenobacteraceae</taxon>
        <taxon>Hymenobacter</taxon>
    </lineage>
</organism>
<evidence type="ECO:0000313" key="4">
    <source>
        <dbReference type="Proteomes" id="UP000645610"/>
    </source>
</evidence>
<evidence type="ECO:0000313" key="3">
    <source>
        <dbReference type="EMBL" id="MBF9141899.1"/>
    </source>
</evidence>
<keyword evidence="4" id="KW-1185">Reference proteome</keyword>
<reference evidence="3 4" key="1">
    <citation type="submission" date="2020-11" db="EMBL/GenBank/DDBJ databases">
        <authorList>
            <person name="Kim M.K."/>
        </authorList>
    </citation>
    <scope>NUCLEOTIDE SEQUENCE [LARGE SCALE GENOMIC DNA]</scope>
    <source>
        <strain evidence="3 4">BT439</strain>
    </source>
</reference>
<keyword evidence="2" id="KW-0732">Signal</keyword>
<feature type="region of interest" description="Disordered" evidence="1">
    <location>
        <begin position="25"/>
        <end position="68"/>
    </location>
</feature>
<feature type="signal peptide" evidence="2">
    <location>
        <begin position="1"/>
        <end position="23"/>
    </location>
</feature>
<sequence>MRTRSILRIASAAALLCSMSSFSGCEKDNVSPSGGCQNKKTTTPTTTTTTTTDTTPTTSTSTSSGGAG</sequence>